<dbReference type="InterPro" id="IPR000235">
    <property type="entry name" value="Ribosomal_uS7"/>
</dbReference>
<geneLocation type="mitochondrion" evidence="6"/>
<gene>
    <name evidence="6" type="primary">rps7</name>
</gene>
<dbReference type="InterPro" id="IPR036823">
    <property type="entry name" value="Ribosomal_uS7_dom_sf"/>
</dbReference>
<dbReference type="EMBL" id="MZ156048">
    <property type="protein sequence ID" value="QWK44332.1"/>
    <property type="molecule type" value="Genomic_DNA"/>
</dbReference>
<dbReference type="GO" id="GO:0003735">
    <property type="term" value="F:structural constituent of ribosome"/>
    <property type="evidence" value="ECO:0007669"/>
    <property type="project" value="InterPro"/>
</dbReference>
<keyword evidence="6" id="KW-0496">Mitochondrion</keyword>
<dbReference type="InterPro" id="IPR023798">
    <property type="entry name" value="Ribosomal_uS7_dom"/>
</dbReference>
<proteinExistence type="inferred from homology"/>
<dbReference type="GO" id="GO:0006412">
    <property type="term" value="P:translation"/>
    <property type="evidence" value="ECO:0007669"/>
    <property type="project" value="InterPro"/>
</dbReference>
<accession>A0A8F0FC63</accession>
<dbReference type="InterPro" id="IPR020606">
    <property type="entry name" value="Ribosomal_uS7_CS"/>
</dbReference>
<comment type="similarity">
    <text evidence="1 4">Belongs to the universal ribosomal protein uS7 family.</text>
</comment>
<evidence type="ECO:0000256" key="4">
    <source>
        <dbReference type="RuleBase" id="RU003619"/>
    </source>
</evidence>
<dbReference type="AlphaFoldDB" id="A0A8F0FC63"/>
<evidence type="ECO:0000256" key="2">
    <source>
        <dbReference type="ARBA" id="ARBA00022980"/>
    </source>
</evidence>
<dbReference type="GO" id="GO:0003723">
    <property type="term" value="F:RNA binding"/>
    <property type="evidence" value="ECO:0007669"/>
    <property type="project" value="InterPro"/>
</dbReference>
<dbReference type="Pfam" id="PF00177">
    <property type="entry name" value="Ribosomal_S7"/>
    <property type="match status" value="1"/>
</dbReference>
<keyword evidence="2 4" id="KW-0689">Ribosomal protein</keyword>
<sequence length="163" mass="18524">MVSSHKQSITFLGSKSDPLIKKMINLLMRDGKRSKAETVLNKTLQALDSDYPGRAIHIFYLGILAVRQDIGVRLKPKPKTRRNKQSFNVYLPRVISPSCGLHLGMRSLLKASKDRSSISPFWENLSKELLKASQNNGEVIDKRYSLNKLAGSNKRRIHFGVRY</sequence>
<evidence type="ECO:0000259" key="5">
    <source>
        <dbReference type="Pfam" id="PF00177"/>
    </source>
</evidence>
<keyword evidence="3 4" id="KW-0687">Ribonucleoprotein</keyword>
<dbReference type="Gene3D" id="1.10.455.10">
    <property type="entry name" value="Ribosomal protein S7 domain"/>
    <property type="match status" value="1"/>
</dbReference>
<dbReference type="SUPFAM" id="SSF47973">
    <property type="entry name" value="Ribosomal protein S7"/>
    <property type="match status" value="1"/>
</dbReference>
<reference evidence="6" key="1">
    <citation type="journal article" date="2021" name="Genome Biol. Evol.">
        <title>Genomic rearrangements and sequence evolution across brown algal organelles.</title>
        <authorList>
            <person name="Starko S."/>
            <person name="Bringloe T.T."/>
            <person name="Gomez M.S."/>
            <person name="Darby H."/>
            <person name="Graham S.W."/>
            <person name="Martone P.T."/>
        </authorList>
    </citation>
    <scope>NUCLEOTIDE SEQUENCE</scope>
</reference>
<evidence type="ECO:0000256" key="1">
    <source>
        <dbReference type="ARBA" id="ARBA00007151"/>
    </source>
</evidence>
<dbReference type="PIRSF" id="PIRSF002122">
    <property type="entry name" value="RPS7p_RPS7a_RPS5e_RPS7o"/>
    <property type="match status" value="1"/>
</dbReference>
<dbReference type="PROSITE" id="PS00052">
    <property type="entry name" value="RIBOSOMAL_S7"/>
    <property type="match status" value="1"/>
</dbReference>
<organism evidence="6">
    <name type="scientific">Ecklonia arborea</name>
    <dbReference type="NCBI Taxonomy" id="1849970"/>
    <lineage>
        <taxon>Eukaryota</taxon>
        <taxon>Sar</taxon>
        <taxon>Stramenopiles</taxon>
        <taxon>Ochrophyta</taxon>
        <taxon>PX clade</taxon>
        <taxon>Phaeophyceae</taxon>
        <taxon>Laminariales</taxon>
        <taxon>Lessoniaceae</taxon>
        <taxon>Ecklonia</taxon>
    </lineage>
</organism>
<dbReference type="GO" id="GO:0005840">
    <property type="term" value="C:ribosome"/>
    <property type="evidence" value="ECO:0007669"/>
    <property type="project" value="UniProtKB-KW"/>
</dbReference>
<feature type="domain" description="Small ribosomal subunit protein uS7" evidence="5">
    <location>
        <begin position="15"/>
        <end position="154"/>
    </location>
</feature>
<evidence type="ECO:0000256" key="3">
    <source>
        <dbReference type="ARBA" id="ARBA00023274"/>
    </source>
</evidence>
<evidence type="ECO:0000313" key="6">
    <source>
        <dbReference type="EMBL" id="QWK44332.1"/>
    </source>
</evidence>
<dbReference type="GO" id="GO:1990904">
    <property type="term" value="C:ribonucleoprotein complex"/>
    <property type="evidence" value="ECO:0007669"/>
    <property type="project" value="UniProtKB-KW"/>
</dbReference>
<protein>
    <submittedName>
        <fullName evidence="6">Ribosomal protein S7</fullName>
    </submittedName>
</protein>
<name>A0A8F0FC63_9PHAE</name>